<dbReference type="PANTHER" id="PTHR10110:SF86">
    <property type="entry name" value="SODIUM_HYDROGEN EXCHANGER 7"/>
    <property type="match status" value="1"/>
</dbReference>
<reference evidence="12 13" key="1">
    <citation type="submission" date="2016-10" db="EMBL/GenBank/DDBJ databases">
        <authorList>
            <person name="de Groot N.N."/>
        </authorList>
    </citation>
    <scope>NUCLEOTIDE SEQUENCE [LARGE SCALE GENOMIC DNA]</scope>
    <source>
        <strain evidence="12 13">DSM 15345</strain>
    </source>
</reference>
<keyword evidence="4 10" id="KW-0812">Transmembrane</keyword>
<dbReference type="SMART" id="SM00100">
    <property type="entry name" value="cNMP"/>
    <property type="match status" value="1"/>
</dbReference>
<dbReference type="InterPro" id="IPR018490">
    <property type="entry name" value="cNMP-bd_dom_sf"/>
</dbReference>
<dbReference type="GO" id="GO:0005886">
    <property type="term" value="C:plasma membrane"/>
    <property type="evidence" value="ECO:0007669"/>
    <property type="project" value="UniProtKB-SubCell"/>
</dbReference>
<proteinExistence type="predicted"/>
<dbReference type="Pfam" id="PF00999">
    <property type="entry name" value="Na_H_Exchanger"/>
    <property type="match status" value="1"/>
</dbReference>
<feature type="transmembrane region" description="Helical" evidence="10">
    <location>
        <begin position="326"/>
        <end position="347"/>
    </location>
</feature>
<feature type="transmembrane region" description="Helical" evidence="10">
    <location>
        <begin position="134"/>
        <end position="156"/>
    </location>
</feature>
<dbReference type="PROSITE" id="PS50042">
    <property type="entry name" value="CNMP_BINDING_3"/>
    <property type="match status" value="1"/>
</dbReference>
<dbReference type="EMBL" id="FNQM01000002">
    <property type="protein sequence ID" value="SDZ91550.1"/>
    <property type="molecule type" value="Genomic_DNA"/>
</dbReference>
<keyword evidence="5 10" id="KW-1133">Transmembrane helix</keyword>
<evidence type="ECO:0000259" key="11">
    <source>
        <dbReference type="PROSITE" id="PS50042"/>
    </source>
</evidence>
<evidence type="ECO:0000313" key="13">
    <source>
        <dbReference type="Proteomes" id="UP000198703"/>
    </source>
</evidence>
<sequence length="843" mass="88188">MDIALYLAAATSLIMAAAAGLSAVSRFVGLPMPVVVAFAGLLYGVFGLTSGLTFSGAALDSYDQWFVESLALDASGLLLLFLPPLLFEMAMGVDLRRIRDEAATIAIMAIIAVIVATATVGAGVWLGSAWMGSGVGLVACLLLGAAVSTTDPAAVITTFREIGAPRRLAALLEGESLLNDAAAIALYALLLGVAASQGSATFGGFLGDFSQSFAVGAATGLAMAWLAARIYPLLGASAAAEASATVALAYGAHLAAEVVFGGSGVVAVVVAGAVTGSSGFVSMGPRNWATTRAVWAQIGFWANAAILFIVASATPALLADFTVADGALVVVVYVGALLARGAVLFGLLPVLDRAGLSTPIGARQKALLLWGGVRGAVTLVLAISLTEVSALGEDAGIVGAVAAAYTLATLGLNAATLGWVTRRLGLDRLSPADAALRERVAAGAIERVAEVVSNLARARDIEPEAVAFVTDALRRRRMEAEEEAEAEAQGERIPFGERLRLGLTIVCGQEARLVRRAFEEGAIGPRATLALSGAAERLADAARVGSREGYDAAVEAELRPTAWFRAVHRLHRLSGFSRPLRQALELRQTCLLETERVIGELQAFSQTRLPAMVGADAAANIAAALAGRLDGVVDEITALSLQYPAYALALEKALMARAAVRRERQEYDRLHRDGVVGPELREALARELDDLERRVAAPPRLDVSASSIDLLSAAPMFAGLDDKQKRRVAKLLRTRPIFPGDVIAEIGERGDTLHFVASGALEVQHGDGRAITLSNGAFFGELGLLAPSRRRATRVVSLSFGQLLTLSRRDFRRLASREPEIEQRIRSAAEAQLRGGFSAPGQR</sequence>
<feature type="transmembrane region" description="Helical" evidence="10">
    <location>
        <begin position="293"/>
        <end position="314"/>
    </location>
</feature>
<keyword evidence="13" id="KW-1185">Reference proteome</keyword>
<feature type="transmembrane region" description="Helical" evidence="10">
    <location>
        <begin position="6"/>
        <end position="28"/>
    </location>
</feature>
<keyword evidence="8 10" id="KW-0472">Membrane</keyword>
<protein>
    <submittedName>
        <fullName evidence="12">Sodium/proton antiporter, CPA1 family</fullName>
    </submittedName>
</protein>
<feature type="transmembrane region" description="Helical" evidence="10">
    <location>
        <begin position="367"/>
        <end position="385"/>
    </location>
</feature>
<dbReference type="OrthoDB" id="9809206at2"/>
<dbReference type="InterPro" id="IPR006153">
    <property type="entry name" value="Cation/H_exchanger_TM"/>
</dbReference>
<keyword evidence="3" id="KW-1003">Cell membrane</keyword>
<dbReference type="GO" id="GO:0051453">
    <property type="term" value="P:regulation of intracellular pH"/>
    <property type="evidence" value="ECO:0007669"/>
    <property type="project" value="TreeGrafter"/>
</dbReference>
<feature type="transmembrane region" description="Helical" evidence="10">
    <location>
        <begin position="209"/>
        <end position="226"/>
    </location>
</feature>
<feature type="transmembrane region" description="Helical" evidence="10">
    <location>
        <begin position="105"/>
        <end position="128"/>
    </location>
</feature>
<keyword evidence="9" id="KW-0739">Sodium transport</keyword>
<dbReference type="Proteomes" id="UP000198703">
    <property type="component" value="Unassembled WGS sequence"/>
</dbReference>
<keyword evidence="6" id="KW-0915">Sodium</keyword>
<comment type="subcellular location">
    <subcellularLocation>
        <location evidence="1">Cell membrane</location>
        <topology evidence="1">Multi-pass membrane protein</topology>
    </subcellularLocation>
</comment>
<feature type="transmembrane region" description="Helical" evidence="10">
    <location>
        <begin position="397"/>
        <end position="420"/>
    </location>
</feature>
<dbReference type="InterPro" id="IPR018422">
    <property type="entry name" value="Cation/H_exchanger_CPA1"/>
</dbReference>
<evidence type="ECO:0000256" key="6">
    <source>
        <dbReference type="ARBA" id="ARBA00023053"/>
    </source>
</evidence>
<evidence type="ECO:0000256" key="3">
    <source>
        <dbReference type="ARBA" id="ARBA00022475"/>
    </source>
</evidence>
<dbReference type="Pfam" id="PF00027">
    <property type="entry name" value="cNMP_binding"/>
    <property type="match status" value="1"/>
</dbReference>
<feature type="domain" description="Cyclic nucleotide-binding" evidence="11">
    <location>
        <begin position="716"/>
        <end position="832"/>
    </location>
</feature>
<accession>A0A1H3WX53</accession>
<evidence type="ECO:0000256" key="4">
    <source>
        <dbReference type="ARBA" id="ARBA00022692"/>
    </source>
</evidence>
<evidence type="ECO:0000256" key="10">
    <source>
        <dbReference type="SAM" id="Phobius"/>
    </source>
</evidence>
<dbReference type="GO" id="GO:0015385">
    <property type="term" value="F:sodium:proton antiporter activity"/>
    <property type="evidence" value="ECO:0007669"/>
    <property type="project" value="InterPro"/>
</dbReference>
<evidence type="ECO:0000256" key="8">
    <source>
        <dbReference type="ARBA" id="ARBA00023136"/>
    </source>
</evidence>
<dbReference type="RefSeq" id="WP_093248480.1">
    <property type="nucleotide sequence ID" value="NZ_FNQM01000002.1"/>
</dbReference>
<evidence type="ECO:0000256" key="5">
    <source>
        <dbReference type="ARBA" id="ARBA00022989"/>
    </source>
</evidence>
<feature type="transmembrane region" description="Helical" evidence="10">
    <location>
        <begin position="74"/>
        <end position="93"/>
    </location>
</feature>
<organism evidence="12 13">
    <name type="scientific">Rubrimonas cliftonensis</name>
    <dbReference type="NCBI Taxonomy" id="89524"/>
    <lineage>
        <taxon>Bacteria</taxon>
        <taxon>Pseudomonadati</taxon>
        <taxon>Pseudomonadota</taxon>
        <taxon>Alphaproteobacteria</taxon>
        <taxon>Rhodobacterales</taxon>
        <taxon>Paracoccaceae</taxon>
        <taxon>Rubrimonas</taxon>
    </lineage>
</organism>
<gene>
    <name evidence="12" type="ORF">SAMN05444370_102166</name>
</gene>
<evidence type="ECO:0000256" key="7">
    <source>
        <dbReference type="ARBA" id="ARBA00023065"/>
    </source>
</evidence>
<dbReference type="SUPFAM" id="SSF51206">
    <property type="entry name" value="cAMP-binding domain-like"/>
    <property type="match status" value="1"/>
</dbReference>
<keyword evidence="2" id="KW-0813">Transport</keyword>
<name>A0A1H3WX53_9RHOB</name>
<dbReference type="GO" id="GO:0098719">
    <property type="term" value="P:sodium ion import across plasma membrane"/>
    <property type="evidence" value="ECO:0007669"/>
    <property type="project" value="TreeGrafter"/>
</dbReference>
<evidence type="ECO:0000313" key="12">
    <source>
        <dbReference type="EMBL" id="SDZ91550.1"/>
    </source>
</evidence>
<dbReference type="GO" id="GO:0015386">
    <property type="term" value="F:potassium:proton antiporter activity"/>
    <property type="evidence" value="ECO:0007669"/>
    <property type="project" value="TreeGrafter"/>
</dbReference>
<evidence type="ECO:0000256" key="1">
    <source>
        <dbReference type="ARBA" id="ARBA00004651"/>
    </source>
</evidence>
<dbReference type="Gene3D" id="2.60.120.10">
    <property type="entry name" value="Jelly Rolls"/>
    <property type="match status" value="1"/>
</dbReference>
<feature type="transmembrane region" description="Helical" evidence="10">
    <location>
        <begin position="35"/>
        <end position="54"/>
    </location>
</feature>
<dbReference type="PANTHER" id="PTHR10110">
    <property type="entry name" value="SODIUM/HYDROGEN EXCHANGER"/>
    <property type="match status" value="1"/>
</dbReference>
<feature type="transmembrane region" description="Helical" evidence="10">
    <location>
        <begin position="258"/>
        <end position="281"/>
    </location>
</feature>
<evidence type="ECO:0000256" key="2">
    <source>
        <dbReference type="ARBA" id="ARBA00022448"/>
    </source>
</evidence>
<feature type="transmembrane region" description="Helical" evidence="10">
    <location>
        <begin position="177"/>
        <end position="197"/>
    </location>
</feature>
<dbReference type="Gene3D" id="6.10.140.1330">
    <property type="match status" value="1"/>
</dbReference>
<dbReference type="STRING" id="89524.SAMN05444370_102166"/>
<dbReference type="CDD" id="cd00038">
    <property type="entry name" value="CAP_ED"/>
    <property type="match status" value="1"/>
</dbReference>
<dbReference type="InterPro" id="IPR014710">
    <property type="entry name" value="RmlC-like_jellyroll"/>
</dbReference>
<keyword evidence="7" id="KW-0406">Ion transport</keyword>
<evidence type="ECO:0000256" key="9">
    <source>
        <dbReference type="ARBA" id="ARBA00023201"/>
    </source>
</evidence>
<dbReference type="AlphaFoldDB" id="A0A1H3WX53"/>
<dbReference type="InterPro" id="IPR000595">
    <property type="entry name" value="cNMP-bd_dom"/>
</dbReference>